<dbReference type="GeneID" id="80020312"/>
<accession>A0A7T0M0Z9</accession>
<dbReference type="RefSeq" id="YP_010755642.1">
    <property type="nucleotide sequence ID" value="NC_073473.1"/>
</dbReference>
<feature type="region of interest" description="Disordered" evidence="1">
    <location>
        <begin position="147"/>
        <end position="175"/>
    </location>
</feature>
<evidence type="ECO:0000313" key="2">
    <source>
        <dbReference type="EMBL" id="QPL14055.1"/>
    </source>
</evidence>
<reference evidence="2 3" key="1">
    <citation type="submission" date="2020-11" db="EMBL/GenBank/DDBJ databases">
        <authorList>
            <person name="Asamoah-Frimpong E.A."/>
            <person name="Attaran A."/>
            <person name="Berhane B."/>
            <person name="Boone B.K."/>
            <person name="Cesta G."/>
            <person name="Chorbajian C."/>
            <person name="Cowan J.T."/>
            <person name="Datu D.V."/>
            <person name="Der L."/>
            <person name="Egbunine A.O."/>
            <person name="Giampietro H."/>
            <person name="Gunnison R.P."/>
            <person name="Joseph M.A."/>
            <person name="Kiewe T."/>
            <person name="Oboh E.C."/>
            <person name="O'Neill K."/>
            <person name="Oxlaj J.A."/>
            <person name="Patel A.K."/>
            <person name="Saqaf K."/>
            <person name="Vuong K."/>
            <person name="Walker C."/>
            <person name="Wikina T."/>
            <person name="Yan T."/>
            <person name="Avazpour P."/>
            <person name="Kim F.M."/>
            <person name="Mason K.J."/>
            <person name="Nguyen D.A."/>
            <person name="Pettit S.M."/>
            <person name="Zhou O.J."/>
            <person name="Brissett D.L."/>
            <person name="Gualtieri C."/>
            <person name="Hufford T.M."/>
            <person name="Ko J.M."/>
            <person name="Novak J.K."/>
            <person name="Smith Z.M."/>
            <person name="Erill I."/>
            <person name="Caruso S.M."/>
            <person name="Garlena R.A."/>
            <person name="Russell D.A."/>
            <person name="Pope W.H."/>
            <person name="Jacobs-Sera D."/>
            <person name="Hatfull G.F."/>
        </authorList>
    </citation>
    <scope>NUCLEOTIDE SEQUENCE [LARGE SCALE GENOMIC DNA]</scope>
</reference>
<evidence type="ECO:0000256" key="1">
    <source>
        <dbReference type="SAM" id="MobiDB-lite"/>
    </source>
</evidence>
<organism evidence="2 3">
    <name type="scientific">Streptomyces phage TurkishDelight</name>
    <dbReference type="NCBI Taxonomy" id="2793708"/>
    <lineage>
        <taxon>Viruses</taxon>
        <taxon>Duplodnaviria</taxon>
        <taxon>Heunggongvirae</taxon>
        <taxon>Uroviricota</taxon>
        <taxon>Caudoviricetes</taxon>
        <taxon>Dolmabahcevirus</taxon>
        <taxon>Dolmabahcevirus turkishdelight</taxon>
    </lineage>
</organism>
<dbReference type="EMBL" id="MW291017">
    <property type="protein sequence ID" value="QPL14055.1"/>
    <property type="molecule type" value="Genomic_DNA"/>
</dbReference>
<sequence length="175" mass="18600">MGERRSFALNKTPHVADLGDVELKFQPEVMGDEFLEGYVNLQEAYKGLSGGGGNDGAGMDLGQAAGIIRELRSFLCNLLIPESKAVFSRFVVLKGGKETGAYLTREEADSAVEGVKGATVRDESLQLPLRVLMEILEWIATLYGGDARPTGSSTASSSPSRRGTRRGTATSASKG</sequence>
<protein>
    <submittedName>
        <fullName evidence="2">Tail assembly chaperone</fullName>
    </submittedName>
</protein>
<dbReference type="Proteomes" id="UP000595090">
    <property type="component" value="Segment"/>
</dbReference>
<evidence type="ECO:0000313" key="3">
    <source>
        <dbReference type="Proteomes" id="UP000595090"/>
    </source>
</evidence>
<name>A0A7T0M0Z9_9CAUD</name>
<gene>
    <name evidence="2" type="primary">26</name>
    <name evidence="2" type="ORF">SEA_TURKISHDELIGHT_26</name>
</gene>
<proteinExistence type="predicted"/>
<keyword evidence="3" id="KW-1185">Reference proteome</keyword>
<dbReference type="KEGG" id="vg:80020312"/>